<evidence type="ECO:0000259" key="4">
    <source>
        <dbReference type="Pfam" id="PF21882"/>
    </source>
</evidence>
<sequence length="400" mass="43322">MAKNDFKAFAIGENANTLSQEEYESSDFIEEGFKSGIARSERLNKVWRQSSVIAAVIGKYIAEKTGEDVMDDGDLEKLVAQLDLALKHKITTEIPDASLTQKGISQLNSATNSDREDQAATPKAIHDIRKIAESKLSGVSDASLTQKGIVQLSSATNSASETLAATPKAIKEVYDFANTANVAAKNAHDEANRATDNANSRLAKNQNGADIPNKSEFIKNLGLTETVELAKSAVPSSRKINGKALAGDVSLSAGDVGAQPVGNYAVHGEIYTKSESDGRYQPLGNYQPAGNYTVRGESYTKGESDGRYGVKNTANLSANGWWKCGNTGLIYQWGISVTGGVVKFPIPFKNKCFSVMTNIYYDRPVKGGDNQWPVFNLFTDSFQTQYKSAGWFFTWFAVGE</sequence>
<dbReference type="EMBL" id="CP020335">
    <property type="protein sequence ID" value="QXF34388.1"/>
    <property type="molecule type" value="Genomic_DNA"/>
</dbReference>
<dbReference type="PANTHER" id="PTHR35191">
    <property type="entry name" value="PROPHAGE SIDE TAIL FIBER PROTEIN HOMOLOG STFQ-RELATED"/>
    <property type="match status" value="1"/>
</dbReference>
<proteinExistence type="predicted"/>
<evidence type="ECO:0000256" key="2">
    <source>
        <dbReference type="ARBA" id="ARBA00022581"/>
    </source>
</evidence>
<gene>
    <name evidence="5" type="ORF">B0X70_15465</name>
</gene>
<evidence type="ECO:0000313" key="6">
    <source>
        <dbReference type="Proteomes" id="UP000693715"/>
    </source>
</evidence>
<dbReference type="InterPro" id="IPR054075">
    <property type="entry name" value="Gp53-like_C"/>
</dbReference>
<comment type="subcellular location">
    <subcellularLocation>
        <location evidence="1">Virion</location>
    </subcellularLocation>
</comment>
<reference evidence="5 6" key="1">
    <citation type="submission" date="2017-03" db="EMBL/GenBank/DDBJ databases">
        <title>Genome comparison of Photorhabdus luminescens strain 0813-124 phase variants.</title>
        <authorList>
            <person name="Chien C.-C."/>
            <person name="Chen W.-J."/>
            <person name="Shih M.-C."/>
            <person name="Hsieh F.-C."/>
        </authorList>
    </citation>
    <scope>NUCLEOTIDE SEQUENCE [LARGE SCALE GENOMIC DNA]</scope>
    <source>
        <strain evidence="5 6">0813-124 phase II</strain>
    </source>
</reference>
<feature type="compositionally biased region" description="Polar residues" evidence="3">
    <location>
        <begin position="194"/>
        <end position="208"/>
    </location>
</feature>
<evidence type="ECO:0000313" key="5">
    <source>
        <dbReference type="EMBL" id="QXF34388.1"/>
    </source>
</evidence>
<keyword evidence="6" id="KW-1185">Reference proteome</keyword>
<feature type="region of interest" description="Disordered" evidence="3">
    <location>
        <begin position="188"/>
        <end position="210"/>
    </location>
</feature>
<feature type="domain" description="Putative tail fiber protein gp53-like C-terminal" evidence="4">
    <location>
        <begin position="323"/>
        <end position="399"/>
    </location>
</feature>
<dbReference type="RefSeq" id="WP_246593311.1">
    <property type="nucleotide sequence ID" value="NZ_CP020335.1"/>
</dbReference>
<dbReference type="PANTHER" id="PTHR35191:SF1">
    <property type="entry name" value="PROPHAGE SIDE TAIL FIBER PROTEIN HOMOLOG STFQ-RELATED"/>
    <property type="match status" value="1"/>
</dbReference>
<accession>A0ABX8LZ12</accession>
<protein>
    <recommendedName>
        <fullName evidence="4">Putative tail fiber protein gp53-like C-terminal domain-containing protein</fullName>
    </recommendedName>
</protein>
<dbReference type="Pfam" id="PF21882">
    <property type="entry name" value="Gp53-like_C"/>
    <property type="match status" value="1"/>
</dbReference>
<keyword evidence="2" id="KW-0945">Host-virus interaction</keyword>
<evidence type="ECO:0000256" key="1">
    <source>
        <dbReference type="ARBA" id="ARBA00004328"/>
    </source>
</evidence>
<dbReference type="Gene3D" id="2.60.40.3940">
    <property type="match status" value="1"/>
</dbReference>
<organism evidence="5 6">
    <name type="scientific">Photorhabdus akhurstii</name>
    <dbReference type="NCBI Taxonomy" id="171438"/>
    <lineage>
        <taxon>Bacteria</taxon>
        <taxon>Pseudomonadati</taxon>
        <taxon>Pseudomonadota</taxon>
        <taxon>Gammaproteobacteria</taxon>
        <taxon>Enterobacterales</taxon>
        <taxon>Morganellaceae</taxon>
        <taxon>Photorhabdus</taxon>
    </lineage>
</organism>
<dbReference type="InterPro" id="IPR051934">
    <property type="entry name" value="Phage_Tail_Fiber_Structural"/>
</dbReference>
<dbReference type="InterPro" id="IPR005068">
    <property type="entry name" value="Phage_lambda_Stf-r2"/>
</dbReference>
<evidence type="ECO:0000256" key="3">
    <source>
        <dbReference type="SAM" id="MobiDB-lite"/>
    </source>
</evidence>
<dbReference type="Pfam" id="PF03406">
    <property type="entry name" value="Phage_fiber_2"/>
    <property type="match status" value="2"/>
</dbReference>
<name>A0ABX8LZ12_9GAMM</name>
<dbReference type="Proteomes" id="UP000693715">
    <property type="component" value="Chromosome"/>
</dbReference>